<protein>
    <submittedName>
        <fullName evidence="4">Uncharacterized protein</fullName>
    </submittedName>
</protein>
<dbReference type="SMART" id="SM00733">
    <property type="entry name" value="Mterf"/>
    <property type="match status" value="4"/>
</dbReference>
<dbReference type="InterPro" id="IPR038538">
    <property type="entry name" value="MTERF_sf"/>
</dbReference>
<dbReference type="Pfam" id="PF02536">
    <property type="entry name" value="mTERF"/>
    <property type="match status" value="1"/>
</dbReference>
<name>A0ABC9G036_9POAL</name>
<accession>A0ABC9G036</accession>
<evidence type="ECO:0000313" key="5">
    <source>
        <dbReference type="Proteomes" id="UP001497457"/>
    </source>
</evidence>
<evidence type="ECO:0000256" key="1">
    <source>
        <dbReference type="ARBA" id="ARBA00007692"/>
    </source>
</evidence>
<gene>
    <name evidence="4" type="ORF">URODEC1_LOCUS110334</name>
</gene>
<evidence type="ECO:0000313" key="4">
    <source>
        <dbReference type="EMBL" id="CAL5084094.1"/>
    </source>
</evidence>
<dbReference type="Proteomes" id="UP001497457">
    <property type="component" value="Chromosome 7b"/>
</dbReference>
<dbReference type="AlphaFoldDB" id="A0ABC9G036"/>
<dbReference type="FunFam" id="1.25.70.10:FF:000001">
    <property type="entry name" value="Mitochondrial transcription termination factor-like"/>
    <property type="match status" value="1"/>
</dbReference>
<keyword evidence="2" id="KW-0805">Transcription regulation</keyword>
<dbReference type="EMBL" id="OZ075117">
    <property type="protein sequence ID" value="CAL5084094.1"/>
    <property type="molecule type" value="Genomic_DNA"/>
</dbReference>
<keyword evidence="2" id="KW-0806">Transcription termination</keyword>
<reference evidence="4 5" key="2">
    <citation type="submission" date="2024-10" db="EMBL/GenBank/DDBJ databases">
        <authorList>
            <person name="Ryan C."/>
        </authorList>
    </citation>
    <scope>NUCLEOTIDE SEQUENCE [LARGE SCALE GENOMIC DNA]</scope>
</reference>
<dbReference type="PANTHER" id="PTHR13068">
    <property type="entry name" value="CGI-12 PROTEIN-RELATED"/>
    <property type="match status" value="1"/>
</dbReference>
<dbReference type="InterPro" id="IPR003690">
    <property type="entry name" value="MTERF"/>
</dbReference>
<evidence type="ECO:0000256" key="2">
    <source>
        <dbReference type="ARBA" id="ARBA00022472"/>
    </source>
</evidence>
<dbReference type="Gene3D" id="1.25.70.10">
    <property type="entry name" value="Transcription termination factor 3, mitochondrial"/>
    <property type="match status" value="1"/>
</dbReference>
<evidence type="ECO:0000256" key="3">
    <source>
        <dbReference type="ARBA" id="ARBA00022946"/>
    </source>
</evidence>
<proteinExistence type="inferred from homology"/>
<dbReference type="GO" id="GO:0006353">
    <property type="term" value="P:DNA-templated transcription termination"/>
    <property type="evidence" value="ECO:0007669"/>
    <property type="project" value="UniProtKB-KW"/>
</dbReference>
<comment type="similarity">
    <text evidence="1">Belongs to the mTERF family.</text>
</comment>
<dbReference type="PANTHER" id="PTHR13068:SF83">
    <property type="entry name" value="OS06G0224500 PROTEIN"/>
    <property type="match status" value="1"/>
</dbReference>
<keyword evidence="5" id="KW-1185">Reference proteome</keyword>
<keyword evidence="2" id="KW-0804">Transcription</keyword>
<organism evidence="4 5">
    <name type="scientific">Urochloa decumbens</name>
    <dbReference type="NCBI Taxonomy" id="240449"/>
    <lineage>
        <taxon>Eukaryota</taxon>
        <taxon>Viridiplantae</taxon>
        <taxon>Streptophyta</taxon>
        <taxon>Embryophyta</taxon>
        <taxon>Tracheophyta</taxon>
        <taxon>Spermatophyta</taxon>
        <taxon>Magnoliopsida</taxon>
        <taxon>Liliopsida</taxon>
        <taxon>Poales</taxon>
        <taxon>Poaceae</taxon>
        <taxon>PACMAD clade</taxon>
        <taxon>Panicoideae</taxon>
        <taxon>Panicodae</taxon>
        <taxon>Paniceae</taxon>
        <taxon>Melinidinae</taxon>
        <taxon>Urochloa</taxon>
    </lineage>
</organism>
<reference evidence="5" key="1">
    <citation type="submission" date="2024-06" db="EMBL/GenBank/DDBJ databases">
        <authorList>
            <person name="Ryan C."/>
        </authorList>
    </citation>
    <scope>NUCLEOTIDE SEQUENCE [LARGE SCALE GENOMIC DNA]</scope>
</reference>
<sequence>MVAFHLRATLSRILRSPSRLPTSPYALPLFSPHRHSLLSYSAAAAAASSSGSFAVEDYLVSRLGLTPAQAHKAAAKLSHLRSSAKPEAVLAYLDSTLGIPAADVGRAVVIEPRFLCAKVEKTLAPRIADLHDLGLSRDEIARLVALAPGSFHSRFLRSKLEFWLAELGSFDKLLQVFRWHNSILSADLDKIARPNVAFLRQYDLNISDIAGASLYHTRLLTMNPELLKEAVQRVEELGINCGTRMLRQALPVVAFTDRDVLAKKMQLLHNIGFSKDDVLTLAKKQPIVLALSEQKLQGNLDFLMNDVGLEVPYIVPRPVLLKYSVERRLLPRRWLLKVLKEKGLLKFELDYYVTASMAEKEFVEKFVHPFKNHVPGLANDYASKCLGKAADGVA</sequence>
<keyword evidence="3" id="KW-0809">Transit peptide</keyword>